<name>A0A381NB53_9ZZZZ</name>
<protein>
    <submittedName>
        <fullName evidence="1">Uncharacterized protein</fullName>
    </submittedName>
</protein>
<dbReference type="AlphaFoldDB" id="A0A381NB53"/>
<proteinExistence type="predicted"/>
<sequence length="210" mass="24789">MKKHIITRENSKKVTFIGVNHKISIENLQMNTLVNSNDKILIEENYYLNNNDLIKKLSKEVTDQTTKYIFQKLVFSDQLNRISGWDPRPSFINSTGLYGADENDVPFFFTKYTLKEVYLGFVRHVQNEQIKYKYFYNQKVDIDDKLINLIKKKKITKNFAEKLHNDLRKDHADYADDFAAKTVLPEYQNQNVTLIVGLFHFNNLINKVKL</sequence>
<organism evidence="1">
    <name type="scientific">marine metagenome</name>
    <dbReference type="NCBI Taxonomy" id="408172"/>
    <lineage>
        <taxon>unclassified sequences</taxon>
        <taxon>metagenomes</taxon>
        <taxon>ecological metagenomes</taxon>
    </lineage>
</organism>
<dbReference type="EMBL" id="UINC01000242">
    <property type="protein sequence ID" value="SUZ51826.1"/>
    <property type="molecule type" value="Genomic_DNA"/>
</dbReference>
<accession>A0A381NB53</accession>
<gene>
    <name evidence="1" type="ORF">METZ01_LOCUS4680</name>
</gene>
<evidence type="ECO:0000313" key="1">
    <source>
        <dbReference type="EMBL" id="SUZ51826.1"/>
    </source>
</evidence>
<reference evidence="1" key="1">
    <citation type="submission" date="2018-05" db="EMBL/GenBank/DDBJ databases">
        <authorList>
            <person name="Lanie J.A."/>
            <person name="Ng W.-L."/>
            <person name="Kazmierczak K.M."/>
            <person name="Andrzejewski T.M."/>
            <person name="Davidsen T.M."/>
            <person name="Wayne K.J."/>
            <person name="Tettelin H."/>
            <person name="Glass J.I."/>
            <person name="Rusch D."/>
            <person name="Podicherti R."/>
            <person name="Tsui H.-C.T."/>
            <person name="Winkler M.E."/>
        </authorList>
    </citation>
    <scope>NUCLEOTIDE SEQUENCE</scope>
</reference>